<protein>
    <submittedName>
        <fullName evidence="1">Uncharacterized protein</fullName>
    </submittedName>
</protein>
<evidence type="ECO:0000313" key="2">
    <source>
        <dbReference type="Proteomes" id="UP000499080"/>
    </source>
</evidence>
<gene>
    <name evidence="1" type="ORF">AVEN_91313_1</name>
</gene>
<dbReference type="AlphaFoldDB" id="A0A4Y2EPV3"/>
<organism evidence="1 2">
    <name type="scientific">Araneus ventricosus</name>
    <name type="common">Orbweaver spider</name>
    <name type="synonym">Epeira ventricosa</name>
    <dbReference type="NCBI Taxonomy" id="182803"/>
    <lineage>
        <taxon>Eukaryota</taxon>
        <taxon>Metazoa</taxon>
        <taxon>Ecdysozoa</taxon>
        <taxon>Arthropoda</taxon>
        <taxon>Chelicerata</taxon>
        <taxon>Arachnida</taxon>
        <taxon>Araneae</taxon>
        <taxon>Araneomorphae</taxon>
        <taxon>Entelegynae</taxon>
        <taxon>Araneoidea</taxon>
        <taxon>Araneidae</taxon>
        <taxon>Araneus</taxon>
    </lineage>
</organism>
<keyword evidence="2" id="KW-1185">Reference proteome</keyword>
<evidence type="ECO:0000313" key="1">
    <source>
        <dbReference type="EMBL" id="GBM31323.1"/>
    </source>
</evidence>
<name>A0A4Y2EPV3_ARAVE</name>
<reference evidence="1 2" key="1">
    <citation type="journal article" date="2019" name="Sci. Rep.">
        <title>Orb-weaving spider Araneus ventricosus genome elucidates the spidroin gene catalogue.</title>
        <authorList>
            <person name="Kono N."/>
            <person name="Nakamura H."/>
            <person name="Ohtoshi R."/>
            <person name="Moran D.A.P."/>
            <person name="Shinohara A."/>
            <person name="Yoshida Y."/>
            <person name="Fujiwara M."/>
            <person name="Mori M."/>
            <person name="Tomita M."/>
            <person name="Arakawa K."/>
        </authorList>
    </citation>
    <scope>NUCLEOTIDE SEQUENCE [LARGE SCALE GENOMIC DNA]</scope>
</reference>
<sequence length="111" mass="13045">MKRRVPTEVKEDFIDEGQKFKSPEVLSDILNQYESVRNMMKKKTVSHDHREKYSSFKEKNSAHIRGVTKELKQGSFKKYKSSKTEDSFDRKKQVKCYNRSSIGHITSIKAI</sequence>
<accession>A0A4Y2EPV3</accession>
<comment type="caution">
    <text evidence="1">The sequence shown here is derived from an EMBL/GenBank/DDBJ whole genome shotgun (WGS) entry which is preliminary data.</text>
</comment>
<proteinExistence type="predicted"/>
<dbReference type="Proteomes" id="UP000499080">
    <property type="component" value="Unassembled WGS sequence"/>
</dbReference>
<dbReference type="EMBL" id="BGPR01000680">
    <property type="protein sequence ID" value="GBM31323.1"/>
    <property type="molecule type" value="Genomic_DNA"/>
</dbReference>